<dbReference type="PANTHER" id="PTHR46825">
    <property type="entry name" value="D-ALANYL-D-ALANINE-CARBOXYPEPTIDASE/ENDOPEPTIDASE AMPH"/>
    <property type="match status" value="1"/>
</dbReference>
<dbReference type="RefSeq" id="WP_015883476.1">
    <property type="nucleotide sequence ID" value="NC_012669.1"/>
</dbReference>
<evidence type="ECO:0000313" key="2">
    <source>
        <dbReference type="EMBL" id="ACQ81236.1"/>
    </source>
</evidence>
<accession>C5BZQ6</accession>
<dbReference type="OrthoDB" id="3863176at2"/>
<protein>
    <submittedName>
        <fullName evidence="2">Beta-lactamase</fullName>
    </submittedName>
</protein>
<dbReference type="EMBL" id="CP001618">
    <property type="protein sequence ID" value="ACQ81236.1"/>
    <property type="molecule type" value="Genomic_DNA"/>
</dbReference>
<dbReference type="InterPro" id="IPR001466">
    <property type="entry name" value="Beta-lactam-related"/>
</dbReference>
<sequence>MTKLTPDLVRDLSDYLASWLELQRRRRRTPGIQAAIRAGDEVVLDVALGLSDLDSGEPLTTEHLFRIASHSKTFTATAIFQLLEDGRLRLDDPVQQWVPELAGAEVGPVTLRELLGHQAGVIRDGADSDFWQLIGPFPDREMLLALAREAGVVYAPNEHFKYSNIGYGLLGLVIEAASGQSYAEYVGEHIVDRLGLERTGPELDNSRAAEYAGGHTGLIAGDDERWTIRHVDTRALAAATGFYSTARDLTTYGAAHVLGSEALLEDRSKRLMQRLESVVRRRGKDVGRYGVGIELGEVGERQVVGHSGGYPGHITRTWIDPEDGLVVSVLTNVLEGPATELAEGLIRIIDLALDVPDDLPAVPDGVDLDRFTGRFVNLWGVTDVVRLGDRLVLLHPTAPNPVESVDELEVIDDATLRLRPEPGFGNVGERITYTFSEDDDGVSVSSVRIGGGTAWPEETFTARREAMVRGEGAPA</sequence>
<feature type="domain" description="Beta-lactamase-related" evidence="1">
    <location>
        <begin position="24"/>
        <end position="338"/>
    </location>
</feature>
<dbReference type="AlphaFoldDB" id="C5BZQ6"/>
<name>C5BZQ6_BEUC1</name>
<dbReference type="HOGENOM" id="CLU_020027_2_0_11"/>
<evidence type="ECO:0000259" key="1">
    <source>
        <dbReference type="Pfam" id="PF00144"/>
    </source>
</evidence>
<dbReference type="eggNOG" id="COG1680">
    <property type="taxonomic scope" value="Bacteria"/>
</dbReference>
<dbReference type="STRING" id="471853.Bcav_2991"/>
<dbReference type="Gene3D" id="3.40.710.10">
    <property type="entry name" value="DD-peptidase/beta-lactamase superfamily"/>
    <property type="match status" value="1"/>
</dbReference>
<dbReference type="Pfam" id="PF00144">
    <property type="entry name" value="Beta-lactamase"/>
    <property type="match status" value="1"/>
</dbReference>
<gene>
    <name evidence="2" type="ordered locus">Bcav_2991</name>
</gene>
<proteinExistence type="predicted"/>
<reference evidence="2 3" key="1">
    <citation type="journal article" date="2009" name="Stand. Genomic Sci.">
        <title>Complete genome sequence of Beutenbergia cavernae type strain (HKI 0122).</title>
        <authorList>
            <person name="Land M."/>
            <person name="Pukall R."/>
            <person name="Abt B."/>
            <person name="Goker M."/>
            <person name="Rohde M."/>
            <person name="Glavina Del Rio T."/>
            <person name="Tice H."/>
            <person name="Copeland A."/>
            <person name="Cheng J.F."/>
            <person name="Lucas S."/>
            <person name="Chen F."/>
            <person name="Nolan M."/>
            <person name="Bruce D."/>
            <person name="Goodwin L."/>
            <person name="Pitluck S."/>
            <person name="Ivanova N."/>
            <person name="Mavromatis K."/>
            <person name="Ovchinnikova G."/>
            <person name="Pati A."/>
            <person name="Chen A."/>
            <person name="Palaniappan K."/>
            <person name="Hauser L."/>
            <person name="Chang Y.J."/>
            <person name="Jefferies C.C."/>
            <person name="Saunders E."/>
            <person name="Brettin T."/>
            <person name="Detter J.C."/>
            <person name="Han C."/>
            <person name="Chain P."/>
            <person name="Bristow J."/>
            <person name="Eisen J.A."/>
            <person name="Markowitz V."/>
            <person name="Hugenholtz P."/>
            <person name="Kyrpides N.C."/>
            <person name="Klenk H.P."/>
            <person name="Lapidus A."/>
        </authorList>
    </citation>
    <scope>NUCLEOTIDE SEQUENCE [LARGE SCALE GENOMIC DNA]</scope>
    <source>
        <strain evidence="3">ATCC BAA-8 / DSM 12333 / NBRC 16432</strain>
    </source>
</reference>
<dbReference type="Proteomes" id="UP000007962">
    <property type="component" value="Chromosome"/>
</dbReference>
<dbReference type="InterPro" id="IPR050491">
    <property type="entry name" value="AmpC-like"/>
</dbReference>
<dbReference type="SUPFAM" id="SSF56601">
    <property type="entry name" value="beta-lactamase/transpeptidase-like"/>
    <property type="match status" value="1"/>
</dbReference>
<dbReference type="InterPro" id="IPR012338">
    <property type="entry name" value="Beta-lactam/transpept-like"/>
</dbReference>
<dbReference type="KEGG" id="bcv:Bcav_2991"/>
<dbReference type="PANTHER" id="PTHR46825:SF9">
    <property type="entry name" value="BETA-LACTAMASE-RELATED DOMAIN-CONTAINING PROTEIN"/>
    <property type="match status" value="1"/>
</dbReference>
<keyword evidence="3" id="KW-1185">Reference proteome</keyword>
<organism evidence="2 3">
    <name type="scientific">Beutenbergia cavernae (strain ATCC BAA-8 / DSM 12333 / CCUG 43141 / JCM 11478 / NBRC 16432 / NCIMB 13614 / HKI 0122)</name>
    <dbReference type="NCBI Taxonomy" id="471853"/>
    <lineage>
        <taxon>Bacteria</taxon>
        <taxon>Bacillati</taxon>
        <taxon>Actinomycetota</taxon>
        <taxon>Actinomycetes</taxon>
        <taxon>Micrococcales</taxon>
        <taxon>Beutenbergiaceae</taxon>
        <taxon>Beutenbergia</taxon>
    </lineage>
</organism>
<evidence type="ECO:0000313" key="3">
    <source>
        <dbReference type="Proteomes" id="UP000007962"/>
    </source>
</evidence>